<dbReference type="InterPro" id="IPR005532">
    <property type="entry name" value="SUMF_dom"/>
</dbReference>
<gene>
    <name evidence="2" type="ORF">ACFQ4B_35150</name>
</gene>
<sequence length="270" mass="29953">MKLKISLLTFLVVTGIAASGLLYFSSSGPTGGEMNLPKAEILDIGHGINMEFVLIHPGSFTMGSSVEVGEGDEAPEHKVTITKPFYLGKYEVTQEQWEELMGNNPSKFKGDKRPVDSVSWEDTQLFLQKLQEKTGHKFALPTEAQWEFAARAGTSTRWEFGDNESILGEYAWYQENSDGVTHPVGQKKPNAWGLYDMYGNIQEWCKDWYAAPYPQENASDPQGPNSGNSRVLRGGAWGDDFTMVRSTYRNASGTDAKTPGIGFRVAMIMN</sequence>
<dbReference type="Pfam" id="PF03781">
    <property type="entry name" value="FGE-sulfatase"/>
    <property type="match status" value="1"/>
</dbReference>
<dbReference type="InterPro" id="IPR051043">
    <property type="entry name" value="Sulfatase_Mod_Factor_Kinase"/>
</dbReference>
<reference evidence="3" key="1">
    <citation type="journal article" date="2019" name="Int. J. Syst. Evol. Microbiol.">
        <title>The Global Catalogue of Microorganisms (GCM) 10K type strain sequencing project: providing services to taxonomists for standard genome sequencing and annotation.</title>
        <authorList>
            <consortium name="The Broad Institute Genomics Platform"/>
            <consortium name="The Broad Institute Genome Sequencing Center for Infectious Disease"/>
            <person name="Wu L."/>
            <person name="Ma J."/>
        </authorList>
    </citation>
    <scope>NUCLEOTIDE SEQUENCE [LARGE SCALE GENOMIC DNA]</scope>
    <source>
        <strain evidence="3">CCUG 53270</strain>
    </source>
</reference>
<dbReference type="InterPro" id="IPR042095">
    <property type="entry name" value="SUMF_sf"/>
</dbReference>
<comment type="caution">
    <text evidence="2">The sequence shown here is derived from an EMBL/GenBank/DDBJ whole genome shotgun (WGS) entry which is preliminary data.</text>
</comment>
<name>A0ABW3UY71_9BACL</name>
<dbReference type="Gene3D" id="3.90.1580.10">
    <property type="entry name" value="paralog of FGE (formylglycine-generating enzyme)"/>
    <property type="match status" value="1"/>
</dbReference>
<proteinExistence type="predicted"/>
<feature type="domain" description="Sulfatase-modifying factor enzyme-like" evidence="1">
    <location>
        <begin position="51"/>
        <end position="266"/>
    </location>
</feature>
<dbReference type="PANTHER" id="PTHR23150">
    <property type="entry name" value="SULFATASE MODIFYING FACTOR 1, 2"/>
    <property type="match status" value="1"/>
</dbReference>
<dbReference type="EMBL" id="JBHTLU010000058">
    <property type="protein sequence ID" value="MFD1225332.1"/>
    <property type="molecule type" value="Genomic_DNA"/>
</dbReference>
<evidence type="ECO:0000313" key="2">
    <source>
        <dbReference type="EMBL" id="MFD1225332.1"/>
    </source>
</evidence>
<evidence type="ECO:0000313" key="3">
    <source>
        <dbReference type="Proteomes" id="UP001597180"/>
    </source>
</evidence>
<dbReference type="RefSeq" id="WP_345594103.1">
    <property type="nucleotide sequence ID" value="NZ_BAABJG010000052.1"/>
</dbReference>
<organism evidence="2 3">
    <name type="scientific">Paenibacillus vulneris</name>
    <dbReference type="NCBI Taxonomy" id="1133364"/>
    <lineage>
        <taxon>Bacteria</taxon>
        <taxon>Bacillati</taxon>
        <taxon>Bacillota</taxon>
        <taxon>Bacilli</taxon>
        <taxon>Bacillales</taxon>
        <taxon>Paenibacillaceae</taxon>
        <taxon>Paenibacillus</taxon>
    </lineage>
</organism>
<dbReference type="PANTHER" id="PTHR23150:SF19">
    <property type="entry name" value="FORMYLGLYCINE-GENERATING ENZYME"/>
    <property type="match status" value="1"/>
</dbReference>
<dbReference type="SUPFAM" id="SSF56436">
    <property type="entry name" value="C-type lectin-like"/>
    <property type="match status" value="1"/>
</dbReference>
<dbReference type="InterPro" id="IPR016187">
    <property type="entry name" value="CTDL_fold"/>
</dbReference>
<evidence type="ECO:0000259" key="1">
    <source>
        <dbReference type="Pfam" id="PF03781"/>
    </source>
</evidence>
<keyword evidence="3" id="KW-1185">Reference proteome</keyword>
<dbReference type="Proteomes" id="UP001597180">
    <property type="component" value="Unassembled WGS sequence"/>
</dbReference>
<protein>
    <submittedName>
        <fullName evidence="2">Formylglycine-generating enzyme family protein</fullName>
    </submittedName>
</protein>
<accession>A0ABW3UY71</accession>